<evidence type="ECO:0000313" key="16">
    <source>
        <dbReference type="Proteomes" id="UP000298133"/>
    </source>
</evidence>
<comment type="caution">
    <text evidence="15">The sequence shown here is derived from an EMBL/GenBank/DDBJ whole genome shotgun (WGS) entry which is preliminary data.</text>
</comment>
<dbReference type="PANTHER" id="PTHR43783:SF1">
    <property type="entry name" value="UDP-N-ACETYLGLUCOSAMINE 1-CARBOXYVINYLTRANSFERASE"/>
    <property type="match status" value="1"/>
</dbReference>
<comment type="catalytic activity">
    <reaction evidence="12 13">
        <text>phosphoenolpyruvate + UDP-N-acetyl-alpha-D-glucosamine = UDP-N-acetyl-3-O-(1-carboxyvinyl)-alpha-D-glucosamine + phosphate</text>
        <dbReference type="Rhea" id="RHEA:18681"/>
        <dbReference type="ChEBI" id="CHEBI:43474"/>
        <dbReference type="ChEBI" id="CHEBI:57705"/>
        <dbReference type="ChEBI" id="CHEBI:58702"/>
        <dbReference type="ChEBI" id="CHEBI:68483"/>
        <dbReference type="EC" id="2.5.1.7"/>
    </reaction>
</comment>
<comment type="caution">
    <text evidence="13">Lacks conserved residue(s) required for the propagation of feature annotation.</text>
</comment>
<accession>A0A4Y8UFK8</accession>
<feature type="domain" description="Enolpyruvate transferase" evidence="14">
    <location>
        <begin position="7"/>
        <end position="409"/>
    </location>
</feature>
<keyword evidence="4 13" id="KW-0132">Cell division</keyword>
<dbReference type="NCBIfam" id="NF006873">
    <property type="entry name" value="PRK09369.1"/>
    <property type="match status" value="1"/>
</dbReference>
<evidence type="ECO:0000256" key="10">
    <source>
        <dbReference type="ARBA" id="ARBA00023317"/>
    </source>
</evidence>
<name>A0A4Y8UFK8_9GAMM</name>
<evidence type="ECO:0000256" key="11">
    <source>
        <dbReference type="ARBA" id="ARBA00038367"/>
    </source>
</evidence>
<dbReference type="GO" id="GO:0019277">
    <property type="term" value="P:UDP-N-acetylgalactosamine biosynthetic process"/>
    <property type="evidence" value="ECO:0007669"/>
    <property type="project" value="InterPro"/>
</dbReference>
<dbReference type="InterPro" id="IPR013792">
    <property type="entry name" value="RNA3'P_cycl/enolpyr_Trfase_a/b"/>
</dbReference>
<evidence type="ECO:0000256" key="7">
    <source>
        <dbReference type="ARBA" id="ARBA00022984"/>
    </source>
</evidence>
<reference evidence="15 16" key="1">
    <citation type="submission" date="2019-03" db="EMBL/GenBank/DDBJ databases">
        <title>Draft genome of Gammaproteobacteria bacterium LSUCC0057, a member of the SAR92 clade.</title>
        <authorList>
            <person name="Lanclos V.C."/>
            <person name="Doiron C."/>
            <person name="Henson M.W."/>
            <person name="Thrash J.C."/>
        </authorList>
    </citation>
    <scope>NUCLEOTIDE SEQUENCE [LARGE SCALE GENOMIC DNA]</scope>
    <source>
        <strain evidence="15 16">LSUCC0057</strain>
    </source>
</reference>
<dbReference type="InterPro" id="IPR050068">
    <property type="entry name" value="MurA_subfamily"/>
</dbReference>
<keyword evidence="16" id="KW-1185">Reference proteome</keyword>
<dbReference type="GO" id="GO:0071555">
    <property type="term" value="P:cell wall organization"/>
    <property type="evidence" value="ECO:0007669"/>
    <property type="project" value="UniProtKB-KW"/>
</dbReference>
<organism evidence="15 16">
    <name type="scientific">Gammaproteobacteria bacterium LSUCC0057</name>
    <dbReference type="NCBI Taxonomy" id="2559237"/>
    <lineage>
        <taxon>Bacteria</taxon>
        <taxon>Pseudomonadati</taxon>
        <taxon>Pseudomonadota</taxon>
        <taxon>Gammaproteobacteria</taxon>
        <taxon>Cellvibrionales</taxon>
        <taxon>Porticoccaceae</taxon>
        <taxon>SAR92 clade</taxon>
    </lineage>
</organism>
<proteinExistence type="inferred from homology"/>
<feature type="active site" description="Proton donor" evidence="13">
    <location>
        <position position="117"/>
    </location>
</feature>
<dbReference type="InterPro" id="IPR001986">
    <property type="entry name" value="Enolpyruvate_Tfrase_dom"/>
</dbReference>
<keyword evidence="7 13" id="KW-0573">Peptidoglycan synthesis</keyword>
<feature type="binding site" evidence="13">
    <location>
        <begin position="122"/>
        <end position="126"/>
    </location>
    <ligand>
        <name>UDP-N-acetyl-alpha-D-glucosamine</name>
        <dbReference type="ChEBI" id="CHEBI:57705"/>
    </ligand>
</feature>
<evidence type="ECO:0000256" key="12">
    <source>
        <dbReference type="ARBA" id="ARBA00047527"/>
    </source>
</evidence>
<dbReference type="GO" id="GO:0005737">
    <property type="term" value="C:cytoplasm"/>
    <property type="evidence" value="ECO:0007669"/>
    <property type="project" value="UniProtKB-SubCell"/>
</dbReference>
<dbReference type="Pfam" id="PF00275">
    <property type="entry name" value="EPSP_synthase"/>
    <property type="match status" value="1"/>
</dbReference>
<evidence type="ECO:0000256" key="2">
    <source>
        <dbReference type="ARBA" id="ARBA00004752"/>
    </source>
</evidence>
<keyword evidence="8 13" id="KW-0131">Cell cycle</keyword>
<comment type="subcellular location">
    <subcellularLocation>
        <location evidence="1 13">Cytoplasm</location>
    </subcellularLocation>
</comment>
<evidence type="ECO:0000256" key="1">
    <source>
        <dbReference type="ARBA" id="ARBA00004496"/>
    </source>
</evidence>
<dbReference type="UniPathway" id="UPA00219"/>
<feature type="binding site" evidence="13">
    <location>
        <position position="93"/>
    </location>
    <ligand>
        <name>UDP-N-acetyl-alpha-D-glucosamine</name>
        <dbReference type="ChEBI" id="CHEBI:57705"/>
    </ligand>
</feature>
<dbReference type="NCBIfam" id="TIGR01072">
    <property type="entry name" value="murA"/>
    <property type="match status" value="1"/>
</dbReference>
<dbReference type="GO" id="GO:0009252">
    <property type="term" value="P:peptidoglycan biosynthetic process"/>
    <property type="evidence" value="ECO:0007669"/>
    <property type="project" value="UniProtKB-UniRule"/>
</dbReference>
<comment type="similarity">
    <text evidence="11 13">Belongs to the EPSP synthase family. MurA subfamily.</text>
</comment>
<evidence type="ECO:0000259" key="14">
    <source>
        <dbReference type="Pfam" id="PF00275"/>
    </source>
</evidence>
<evidence type="ECO:0000256" key="4">
    <source>
        <dbReference type="ARBA" id="ARBA00022618"/>
    </source>
</evidence>
<feature type="binding site" evidence="13">
    <location>
        <position position="330"/>
    </location>
    <ligand>
        <name>UDP-N-acetyl-alpha-D-glucosamine</name>
        <dbReference type="ChEBI" id="CHEBI:57705"/>
    </ligand>
</feature>
<dbReference type="PANTHER" id="PTHR43783">
    <property type="entry name" value="UDP-N-ACETYLGLUCOSAMINE 1-CARBOXYVINYLTRANSFERASE"/>
    <property type="match status" value="1"/>
</dbReference>
<feature type="binding site" evidence="13">
    <location>
        <begin position="22"/>
        <end position="23"/>
    </location>
    <ligand>
        <name>phosphoenolpyruvate</name>
        <dbReference type="ChEBI" id="CHEBI:58702"/>
    </ligand>
</feature>
<feature type="modified residue" description="2-(S-cysteinyl)pyruvic acid O-phosphothioketal" evidence="13">
    <location>
        <position position="117"/>
    </location>
</feature>
<dbReference type="GO" id="GO:0051301">
    <property type="term" value="P:cell division"/>
    <property type="evidence" value="ECO:0007669"/>
    <property type="project" value="UniProtKB-KW"/>
</dbReference>
<sequence length="427" mass="45217">MAQLIVSGGRPLEGEVAISGAKNAALPILAAALLAEQPVTIDNLPDLKDITTSIELLDALGCRCQRLDSHSWRIDAGSAERVVAPYELVVKMRASILVLGPLLARHGRAEVSFPGGCAIGSRPVDLHLRGLEMMGAVIEIDGGYIKAQVPAGRLRGSHILMDVVSVGATENLMMAAVLAQGQTVIENAAREPEIVDLAHCLNAWGARVSGAGSNRLVIDGVAALSGGRYTVMPDRIETGTFLAAALATRGRVRTTHTDPTTLEAVLLKMQEAGAEVSCGSDWIELDSRGCAIRAVDFRTAPYPAFPTDMQSQLMAVNATAEGSAMIHETIFENRLMQAQELNRMGAKITVEGHTALVKGVAQLRGAPVRASDLRASAGLVIAALAASGETIIDRVYHIDRGYERIEEKLQGLGATIVRRDSPETEAS</sequence>
<gene>
    <name evidence="13 15" type="primary">murA</name>
    <name evidence="15" type="ORF">E3W66_09135</name>
</gene>
<dbReference type="OrthoDB" id="9803760at2"/>
<dbReference type="Gene3D" id="3.65.10.10">
    <property type="entry name" value="Enolpyruvate transferase domain"/>
    <property type="match status" value="2"/>
</dbReference>
<evidence type="ECO:0000256" key="5">
    <source>
        <dbReference type="ARBA" id="ARBA00022679"/>
    </source>
</evidence>
<dbReference type="GO" id="GO:0008360">
    <property type="term" value="P:regulation of cell shape"/>
    <property type="evidence" value="ECO:0007669"/>
    <property type="project" value="UniProtKB-KW"/>
</dbReference>
<dbReference type="AlphaFoldDB" id="A0A4Y8UFK8"/>
<keyword evidence="6 13" id="KW-0133">Cell shape</keyword>
<dbReference type="InterPro" id="IPR036968">
    <property type="entry name" value="Enolpyruvate_Tfrase_sf"/>
</dbReference>
<evidence type="ECO:0000256" key="13">
    <source>
        <dbReference type="HAMAP-Rule" id="MF_00111"/>
    </source>
</evidence>
<evidence type="ECO:0000313" key="15">
    <source>
        <dbReference type="EMBL" id="TFH67178.1"/>
    </source>
</evidence>
<comment type="function">
    <text evidence="13">Cell wall formation. Adds enolpyruvyl to UDP-N-acetylglucosamine.</text>
</comment>
<dbReference type="CDD" id="cd01555">
    <property type="entry name" value="UdpNAET"/>
    <property type="match status" value="1"/>
</dbReference>
<feature type="binding site" evidence="13">
    <location>
        <position position="308"/>
    </location>
    <ligand>
        <name>UDP-N-acetyl-alpha-D-glucosamine</name>
        <dbReference type="ChEBI" id="CHEBI:57705"/>
    </ligand>
</feature>
<comment type="pathway">
    <text evidence="2 13">Cell wall biogenesis; peptidoglycan biosynthesis.</text>
</comment>
<dbReference type="FunFam" id="3.65.10.10:FF:000001">
    <property type="entry name" value="UDP-N-acetylglucosamine 1-carboxyvinyltransferase"/>
    <property type="match status" value="1"/>
</dbReference>
<keyword evidence="9 13" id="KW-0961">Cell wall biogenesis/degradation</keyword>
<protein>
    <recommendedName>
        <fullName evidence="13">UDP-N-acetylglucosamine 1-carboxyvinyltransferase</fullName>
        <ecNumber evidence="13">2.5.1.7</ecNumber>
    </recommendedName>
    <alternativeName>
        <fullName evidence="13">Enoylpyruvate transferase</fullName>
    </alternativeName>
    <alternativeName>
        <fullName evidence="13">UDP-N-acetylglucosamine enolpyruvyl transferase</fullName>
        <shortName evidence="13">EPT</shortName>
    </alternativeName>
</protein>
<dbReference type="Proteomes" id="UP000298133">
    <property type="component" value="Unassembled WGS sequence"/>
</dbReference>
<evidence type="ECO:0000256" key="9">
    <source>
        <dbReference type="ARBA" id="ARBA00023316"/>
    </source>
</evidence>
<dbReference type="EMBL" id="SPIA01000004">
    <property type="protein sequence ID" value="TFH67178.1"/>
    <property type="molecule type" value="Genomic_DNA"/>
</dbReference>
<evidence type="ECO:0000256" key="3">
    <source>
        <dbReference type="ARBA" id="ARBA00022490"/>
    </source>
</evidence>
<keyword evidence="3 13" id="KW-0963">Cytoplasm</keyword>
<keyword evidence="5 13" id="KW-0808">Transferase</keyword>
<evidence type="ECO:0000256" key="8">
    <source>
        <dbReference type="ARBA" id="ARBA00023306"/>
    </source>
</evidence>
<dbReference type="GO" id="GO:0008760">
    <property type="term" value="F:UDP-N-acetylglucosamine 1-carboxyvinyltransferase activity"/>
    <property type="evidence" value="ECO:0007669"/>
    <property type="project" value="UniProtKB-UniRule"/>
</dbReference>
<dbReference type="SUPFAM" id="SSF55205">
    <property type="entry name" value="EPT/RTPC-like"/>
    <property type="match status" value="1"/>
</dbReference>
<keyword evidence="10 13" id="KW-0670">Pyruvate</keyword>
<dbReference type="EC" id="2.5.1.7" evidence="13"/>
<dbReference type="InterPro" id="IPR005750">
    <property type="entry name" value="UDP_GlcNAc_COvinyl_MurA"/>
</dbReference>
<dbReference type="HAMAP" id="MF_00111">
    <property type="entry name" value="MurA"/>
    <property type="match status" value="1"/>
</dbReference>
<evidence type="ECO:0000256" key="6">
    <source>
        <dbReference type="ARBA" id="ARBA00022960"/>
    </source>
</evidence>